<reference evidence="1 2" key="1">
    <citation type="submission" date="2023-05" db="EMBL/GenBank/DDBJ databases">
        <title>B98-5 Cell Line De Novo Hybrid Assembly: An Optical Mapping Approach.</title>
        <authorList>
            <person name="Kananen K."/>
            <person name="Auerbach J.A."/>
            <person name="Kautto E."/>
            <person name="Blachly J.S."/>
        </authorList>
    </citation>
    <scope>NUCLEOTIDE SEQUENCE [LARGE SCALE GENOMIC DNA]</scope>
    <source>
        <strain evidence="1">B95-8</strain>
        <tissue evidence="1">Cell line</tissue>
    </source>
</reference>
<name>A0ABQ9U0S0_SAGOE</name>
<protein>
    <submittedName>
        <fullName evidence="1">Uncharacterized protein</fullName>
    </submittedName>
</protein>
<accession>A0ABQ9U0S0</accession>
<evidence type="ECO:0000313" key="1">
    <source>
        <dbReference type="EMBL" id="KAK2090340.1"/>
    </source>
</evidence>
<evidence type="ECO:0000313" key="2">
    <source>
        <dbReference type="Proteomes" id="UP001266305"/>
    </source>
</evidence>
<gene>
    <name evidence="1" type="ORF">P7K49_031596</name>
</gene>
<proteinExistence type="predicted"/>
<keyword evidence="2" id="KW-1185">Reference proteome</keyword>
<organism evidence="1 2">
    <name type="scientific">Saguinus oedipus</name>
    <name type="common">Cotton-top tamarin</name>
    <name type="synonym">Oedipomidas oedipus</name>
    <dbReference type="NCBI Taxonomy" id="9490"/>
    <lineage>
        <taxon>Eukaryota</taxon>
        <taxon>Metazoa</taxon>
        <taxon>Chordata</taxon>
        <taxon>Craniata</taxon>
        <taxon>Vertebrata</taxon>
        <taxon>Euteleostomi</taxon>
        <taxon>Mammalia</taxon>
        <taxon>Eutheria</taxon>
        <taxon>Euarchontoglires</taxon>
        <taxon>Primates</taxon>
        <taxon>Haplorrhini</taxon>
        <taxon>Platyrrhini</taxon>
        <taxon>Cebidae</taxon>
        <taxon>Callitrichinae</taxon>
        <taxon>Saguinus</taxon>
    </lineage>
</organism>
<dbReference type="Proteomes" id="UP001266305">
    <property type="component" value="Unassembled WGS sequence"/>
</dbReference>
<comment type="caution">
    <text evidence="1">The sequence shown here is derived from an EMBL/GenBank/DDBJ whole genome shotgun (WGS) entry which is preliminary data.</text>
</comment>
<feature type="non-terminal residue" evidence="1">
    <location>
        <position position="57"/>
    </location>
</feature>
<sequence>MARHQLFQCTAKGLTSEIALFIPALVTSLSPEGLPTCSHVMKPKWKHNMGSAKEQQR</sequence>
<dbReference type="EMBL" id="JASSZA010000017">
    <property type="protein sequence ID" value="KAK2090340.1"/>
    <property type="molecule type" value="Genomic_DNA"/>
</dbReference>